<sequence length="308" mass="35584">MMLKGKQAILHNKGNNAGVVKLLDWGDENIRYVFSSIERSLPLFLESIGYSAWERVFQRPEGYPYYHWLHTLEGEGRFELLGEAVLLTKGKGVLLKPFTPHSYYPVSDRWSTIYITFGGASAASIMESLNMNASTFYEEGEEQSFGALFNDLFRRIDQAESHSEIEVSTDLYYFLMQLREFGMLNNRPSLSQYYNKLQPIVHWMEQHLADNIGLQEIAEHAHIGMNALHELFQQAFDMSPYSYLIQLRLREAKKIMLQHPNRALREVAEQTGFNDVSHFVATFRKKEGITPGKYRELHLNADWASTGE</sequence>
<keyword evidence="1" id="KW-0805">Transcription regulation</keyword>
<gene>
    <name evidence="5" type="ORF">SAMN02744124_04199</name>
</gene>
<dbReference type="Pfam" id="PF02311">
    <property type="entry name" value="AraC_binding"/>
    <property type="match status" value="1"/>
</dbReference>
<dbReference type="InterPro" id="IPR003313">
    <property type="entry name" value="AraC-bd"/>
</dbReference>
<dbReference type="Gene3D" id="1.10.10.60">
    <property type="entry name" value="Homeodomain-like"/>
    <property type="match status" value="2"/>
</dbReference>
<dbReference type="InterPro" id="IPR037923">
    <property type="entry name" value="HTH-like"/>
</dbReference>
<dbReference type="PANTHER" id="PTHR43280">
    <property type="entry name" value="ARAC-FAMILY TRANSCRIPTIONAL REGULATOR"/>
    <property type="match status" value="1"/>
</dbReference>
<dbReference type="Gene3D" id="2.60.120.280">
    <property type="entry name" value="Regulatory protein AraC"/>
    <property type="match status" value="1"/>
</dbReference>
<dbReference type="PANTHER" id="PTHR43280:SF2">
    <property type="entry name" value="HTH-TYPE TRANSCRIPTIONAL REGULATOR EXSA"/>
    <property type="match status" value="1"/>
</dbReference>
<dbReference type="InterPro" id="IPR018062">
    <property type="entry name" value="HTH_AraC-typ_CS"/>
</dbReference>
<dbReference type="RefSeq" id="WP_254899833.1">
    <property type="nucleotide sequence ID" value="NZ_FXAE01000071.1"/>
</dbReference>
<dbReference type="SMART" id="SM00342">
    <property type="entry name" value="HTH_ARAC"/>
    <property type="match status" value="1"/>
</dbReference>
<dbReference type="Proteomes" id="UP000192939">
    <property type="component" value="Unassembled WGS sequence"/>
</dbReference>
<feature type="domain" description="HTH araC/xylS-type" evidence="4">
    <location>
        <begin position="198"/>
        <end position="297"/>
    </location>
</feature>
<dbReference type="PRINTS" id="PR00032">
    <property type="entry name" value="HTHARAC"/>
</dbReference>
<evidence type="ECO:0000313" key="5">
    <source>
        <dbReference type="EMBL" id="SMF65076.1"/>
    </source>
</evidence>
<organism evidence="5 6">
    <name type="scientific">Paenibacillus barengoltzii J12</name>
    <dbReference type="NCBI Taxonomy" id="935846"/>
    <lineage>
        <taxon>Bacteria</taxon>
        <taxon>Bacillati</taxon>
        <taxon>Bacillota</taxon>
        <taxon>Bacilli</taxon>
        <taxon>Bacillales</taxon>
        <taxon>Paenibacillaceae</taxon>
        <taxon>Paenibacillus</taxon>
    </lineage>
</organism>
<dbReference type="SUPFAM" id="SSF51215">
    <property type="entry name" value="Regulatory protein AraC"/>
    <property type="match status" value="1"/>
</dbReference>
<evidence type="ECO:0000256" key="3">
    <source>
        <dbReference type="ARBA" id="ARBA00023163"/>
    </source>
</evidence>
<dbReference type="InterPro" id="IPR020449">
    <property type="entry name" value="Tscrpt_reg_AraC-type_HTH"/>
</dbReference>
<evidence type="ECO:0000256" key="2">
    <source>
        <dbReference type="ARBA" id="ARBA00023125"/>
    </source>
</evidence>
<keyword evidence="3" id="KW-0804">Transcription</keyword>
<dbReference type="SUPFAM" id="SSF46689">
    <property type="entry name" value="Homeodomain-like"/>
    <property type="match status" value="2"/>
</dbReference>
<comment type="caution">
    <text evidence="5">The sequence shown here is derived from an EMBL/GenBank/DDBJ whole genome shotgun (WGS) entry which is preliminary data.</text>
</comment>
<protein>
    <submittedName>
        <fullName evidence="5">Transcriptional regulator containing an amidase domain and an AraC-type DNA-binding HTH domain</fullName>
    </submittedName>
</protein>
<keyword evidence="6" id="KW-1185">Reference proteome</keyword>
<dbReference type="InterPro" id="IPR018060">
    <property type="entry name" value="HTH_AraC"/>
</dbReference>
<proteinExistence type="predicted"/>
<dbReference type="GO" id="GO:0003677">
    <property type="term" value="F:DNA binding"/>
    <property type="evidence" value="ECO:0007669"/>
    <property type="project" value="UniProtKB-KW"/>
</dbReference>
<dbReference type="PROSITE" id="PS01124">
    <property type="entry name" value="HTH_ARAC_FAMILY_2"/>
    <property type="match status" value="1"/>
</dbReference>
<dbReference type="Pfam" id="PF12833">
    <property type="entry name" value="HTH_18"/>
    <property type="match status" value="1"/>
</dbReference>
<evidence type="ECO:0000313" key="6">
    <source>
        <dbReference type="Proteomes" id="UP000192939"/>
    </source>
</evidence>
<evidence type="ECO:0000259" key="4">
    <source>
        <dbReference type="PROSITE" id="PS01124"/>
    </source>
</evidence>
<reference evidence="5 6" key="1">
    <citation type="submission" date="2017-04" db="EMBL/GenBank/DDBJ databases">
        <authorList>
            <person name="Varghese N."/>
            <person name="Submissions S."/>
        </authorList>
    </citation>
    <scope>NUCLEOTIDE SEQUENCE [LARGE SCALE GENOMIC DNA]</scope>
    <source>
        <strain evidence="5 6">J12</strain>
    </source>
</reference>
<keyword evidence="2 5" id="KW-0238">DNA-binding</keyword>
<name>A0ABY1M340_9BACL</name>
<dbReference type="EMBL" id="FXAE01000071">
    <property type="protein sequence ID" value="SMF65076.1"/>
    <property type="molecule type" value="Genomic_DNA"/>
</dbReference>
<dbReference type="PROSITE" id="PS00041">
    <property type="entry name" value="HTH_ARAC_FAMILY_1"/>
    <property type="match status" value="1"/>
</dbReference>
<dbReference type="InterPro" id="IPR009057">
    <property type="entry name" value="Homeodomain-like_sf"/>
</dbReference>
<accession>A0ABY1M340</accession>
<evidence type="ECO:0000256" key="1">
    <source>
        <dbReference type="ARBA" id="ARBA00023015"/>
    </source>
</evidence>